<dbReference type="WBParaSite" id="PDA_v2.g1213.t1">
    <property type="protein sequence ID" value="PDA_v2.g1213.t1"/>
    <property type="gene ID" value="PDA_v2.g1213"/>
</dbReference>
<evidence type="ECO:0000313" key="2">
    <source>
        <dbReference type="WBParaSite" id="PDA_v2.g1213.t1"/>
    </source>
</evidence>
<protein>
    <submittedName>
        <fullName evidence="2">Uncharacterized protein</fullName>
    </submittedName>
</protein>
<sequence length="139" mass="15845">MNPFEFPRQQNENQRNKPEVMQFKTSQRLLGSHPSTTLQQIGNNGEQIPPGAGTAVPNVQPPAAVPINLLPDVNISEPAQLQQQQFQQHIQNAQQQQLQMLAAEVEHLKRVNKYKEQIALEHFKSYMINKFTEGLNPRI</sequence>
<proteinExistence type="predicted"/>
<dbReference type="AlphaFoldDB" id="A0A914P2R5"/>
<evidence type="ECO:0000313" key="1">
    <source>
        <dbReference type="Proteomes" id="UP000887578"/>
    </source>
</evidence>
<keyword evidence="1" id="KW-1185">Reference proteome</keyword>
<accession>A0A914P2R5</accession>
<name>A0A914P2R5_9BILA</name>
<reference evidence="2" key="1">
    <citation type="submission" date="2022-11" db="UniProtKB">
        <authorList>
            <consortium name="WormBaseParasite"/>
        </authorList>
    </citation>
    <scope>IDENTIFICATION</scope>
</reference>
<dbReference type="Proteomes" id="UP000887578">
    <property type="component" value="Unplaced"/>
</dbReference>
<organism evidence="1 2">
    <name type="scientific">Panagrolaimus davidi</name>
    <dbReference type="NCBI Taxonomy" id="227884"/>
    <lineage>
        <taxon>Eukaryota</taxon>
        <taxon>Metazoa</taxon>
        <taxon>Ecdysozoa</taxon>
        <taxon>Nematoda</taxon>
        <taxon>Chromadorea</taxon>
        <taxon>Rhabditida</taxon>
        <taxon>Tylenchina</taxon>
        <taxon>Panagrolaimomorpha</taxon>
        <taxon>Panagrolaimoidea</taxon>
        <taxon>Panagrolaimidae</taxon>
        <taxon>Panagrolaimus</taxon>
    </lineage>
</organism>